<dbReference type="GO" id="GO:0016054">
    <property type="term" value="P:organic acid catabolic process"/>
    <property type="evidence" value="ECO:0007669"/>
    <property type="project" value="UniProtKB-ARBA"/>
</dbReference>
<evidence type="ECO:0000259" key="5">
    <source>
        <dbReference type="Pfam" id="PF03446"/>
    </source>
</evidence>
<dbReference type="GO" id="GO:0016491">
    <property type="term" value="F:oxidoreductase activity"/>
    <property type="evidence" value="ECO:0007669"/>
    <property type="project" value="UniProtKB-KW"/>
</dbReference>
<dbReference type="PROSITE" id="PS00895">
    <property type="entry name" value="3_HYDROXYISOBUT_DH"/>
    <property type="match status" value="1"/>
</dbReference>
<comment type="caution">
    <text evidence="7">The sequence shown here is derived from an EMBL/GenBank/DDBJ whole genome shotgun (WGS) entry which is preliminary data.</text>
</comment>
<evidence type="ECO:0000256" key="2">
    <source>
        <dbReference type="ARBA" id="ARBA00023002"/>
    </source>
</evidence>
<dbReference type="GO" id="GO:0051287">
    <property type="term" value="F:NAD binding"/>
    <property type="evidence" value="ECO:0007669"/>
    <property type="project" value="InterPro"/>
</dbReference>
<evidence type="ECO:0000259" key="6">
    <source>
        <dbReference type="Pfam" id="PF14833"/>
    </source>
</evidence>
<comment type="similarity">
    <text evidence="1">Belongs to the HIBADH-related family.</text>
</comment>
<dbReference type="InterPro" id="IPR036291">
    <property type="entry name" value="NAD(P)-bd_dom_sf"/>
</dbReference>
<reference evidence="7" key="1">
    <citation type="journal article" date="2014" name="Int. J. Syst. Evol. Microbiol.">
        <title>Complete genome sequence of Corynebacterium casei LMG S-19264T (=DSM 44701T), isolated from a smear-ripened cheese.</title>
        <authorList>
            <consortium name="US DOE Joint Genome Institute (JGI-PGF)"/>
            <person name="Walter F."/>
            <person name="Albersmeier A."/>
            <person name="Kalinowski J."/>
            <person name="Ruckert C."/>
        </authorList>
    </citation>
    <scope>NUCLEOTIDE SEQUENCE</scope>
    <source>
        <strain evidence="7">KCTC 42651</strain>
    </source>
</reference>
<feature type="domain" description="6-phosphogluconate dehydrogenase NADP-binding" evidence="5">
    <location>
        <begin position="15"/>
        <end position="180"/>
    </location>
</feature>
<reference evidence="7" key="2">
    <citation type="submission" date="2020-09" db="EMBL/GenBank/DDBJ databases">
        <authorList>
            <person name="Sun Q."/>
            <person name="Kim S."/>
        </authorList>
    </citation>
    <scope>NUCLEOTIDE SEQUENCE</scope>
    <source>
        <strain evidence="7">KCTC 42651</strain>
    </source>
</reference>
<feature type="active site" evidence="4">
    <location>
        <position position="189"/>
    </location>
</feature>
<organism evidence="7 8">
    <name type="scientific">Thalassobaculum fulvum</name>
    <dbReference type="NCBI Taxonomy" id="1633335"/>
    <lineage>
        <taxon>Bacteria</taxon>
        <taxon>Pseudomonadati</taxon>
        <taxon>Pseudomonadota</taxon>
        <taxon>Alphaproteobacteria</taxon>
        <taxon>Rhodospirillales</taxon>
        <taxon>Thalassobaculaceae</taxon>
        <taxon>Thalassobaculum</taxon>
    </lineage>
</organism>
<dbReference type="PANTHER" id="PTHR43060">
    <property type="entry name" value="3-HYDROXYISOBUTYRATE DEHYDROGENASE-LIKE 1, MITOCHONDRIAL-RELATED"/>
    <property type="match status" value="1"/>
</dbReference>
<dbReference type="SUPFAM" id="SSF48179">
    <property type="entry name" value="6-phosphogluconate dehydrogenase C-terminal domain-like"/>
    <property type="match status" value="1"/>
</dbReference>
<evidence type="ECO:0000313" key="8">
    <source>
        <dbReference type="Proteomes" id="UP000630353"/>
    </source>
</evidence>
<dbReference type="PIRSF" id="PIRSF000103">
    <property type="entry name" value="HIBADH"/>
    <property type="match status" value="1"/>
</dbReference>
<sequence>MTAGADPNGVLAGRRVGFVGLGLMGVPMVRRLAAAGAELALWTRSIEKAEALASELPGAAAMPSPRHVAEVADTVIVMVTDADAVEAVVFDPYEDEWGIAHGLSEDGLVVDMGTTAVDRTRDFAGRIRMIGGSWVDAPVSGGTTAAEAGTLTVMAGGSDPDFARAEPLFRAMGQRITHVGPVGAGQIAKTANQMIVGLTIGAVAEALALSKRAGVDPARVREAIFGGFAHSRILELHGERMVTGDFQPRARVTIQRKDMRAARDLAEQVGLALPGLAANLPLWEALAEAGRGDLDHSALVLAIDPEEWDDA</sequence>
<keyword evidence="8" id="KW-1185">Reference proteome</keyword>
<protein>
    <submittedName>
        <fullName evidence="7">2-hydroxy-3-oxopropionate reductase</fullName>
    </submittedName>
</protein>
<keyword evidence="2" id="KW-0560">Oxidoreductase</keyword>
<proteinExistence type="inferred from homology"/>
<dbReference type="InterPro" id="IPR029154">
    <property type="entry name" value="HIBADH-like_NADP-bd"/>
</dbReference>
<dbReference type="EMBL" id="BMZS01000011">
    <property type="protein sequence ID" value="GHD59303.1"/>
    <property type="molecule type" value="Genomic_DNA"/>
</dbReference>
<dbReference type="Gene3D" id="1.10.1040.10">
    <property type="entry name" value="N-(1-d-carboxylethyl)-l-norvaline Dehydrogenase, domain 2"/>
    <property type="match status" value="1"/>
</dbReference>
<evidence type="ECO:0000256" key="1">
    <source>
        <dbReference type="ARBA" id="ARBA00009080"/>
    </source>
</evidence>
<name>A0A918XWM0_9PROT</name>
<accession>A0A918XWM0</accession>
<dbReference type="InterPro" id="IPR015815">
    <property type="entry name" value="HIBADH-related"/>
</dbReference>
<evidence type="ECO:0000313" key="7">
    <source>
        <dbReference type="EMBL" id="GHD59303.1"/>
    </source>
</evidence>
<dbReference type="Proteomes" id="UP000630353">
    <property type="component" value="Unassembled WGS sequence"/>
</dbReference>
<dbReference type="Pfam" id="PF14833">
    <property type="entry name" value="NAD_binding_11"/>
    <property type="match status" value="1"/>
</dbReference>
<dbReference type="Gene3D" id="3.40.50.720">
    <property type="entry name" value="NAD(P)-binding Rossmann-like Domain"/>
    <property type="match status" value="1"/>
</dbReference>
<dbReference type="InterPro" id="IPR013328">
    <property type="entry name" value="6PGD_dom2"/>
</dbReference>
<dbReference type="Pfam" id="PF03446">
    <property type="entry name" value="NAD_binding_2"/>
    <property type="match status" value="1"/>
</dbReference>
<gene>
    <name evidence="7" type="ORF">GCM10017083_43290</name>
</gene>
<dbReference type="InterPro" id="IPR006115">
    <property type="entry name" value="6PGDH_NADP-bd"/>
</dbReference>
<evidence type="ECO:0000256" key="3">
    <source>
        <dbReference type="ARBA" id="ARBA00023027"/>
    </source>
</evidence>
<dbReference type="GO" id="GO:0050661">
    <property type="term" value="F:NADP binding"/>
    <property type="evidence" value="ECO:0007669"/>
    <property type="project" value="InterPro"/>
</dbReference>
<evidence type="ECO:0000256" key="4">
    <source>
        <dbReference type="PIRSR" id="PIRSR000103-1"/>
    </source>
</evidence>
<dbReference type="SUPFAM" id="SSF51735">
    <property type="entry name" value="NAD(P)-binding Rossmann-fold domains"/>
    <property type="match status" value="1"/>
</dbReference>
<dbReference type="InterPro" id="IPR002204">
    <property type="entry name" value="3-OH-isobutyrate_DH-rel_CS"/>
</dbReference>
<dbReference type="RefSeq" id="WP_189993585.1">
    <property type="nucleotide sequence ID" value="NZ_BMZS01000011.1"/>
</dbReference>
<keyword evidence="3" id="KW-0520">NAD</keyword>
<dbReference type="AlphaFoldDB" id="A0A918XWM0"/>
<dbReference type="PANTHER" id="PTHR43060:SF15">
    <property type="entry name" value="3-HYDROXYISOBUTYRATE DEHYDROGENASE-LIKE 1, MITOCHONDRIAL-RELATED"/>
    <property type="match status" value="1"/>
</dbReference>
<dbReference type="InterPro" id="IPR008927">
    <property type="entry name" value="6-PGluconate_DH-like_C_sf"/>
</dbReference>
<feature type="domain" description="3-hydroxyisobutyrate dehydrogenase-like NAD-binding" evidence="6">
    <location>
        <begin position="183"/>
        <end position="300"/>
    </location>
</feature>